<gene>
    <name evidence="2" type="ORF">FXF47_05885</name>
</gene>
<feature type="transmembrane region" description="Helical" evidence="1">
    <location>
        <begin position="66"/>
        <end position="88"/>
    </location>
</feature>
<feature type="transmembrane region" description="Helical" evidence="1">
    <location>
        <begin position="495"/>
        <end position="513"/>
    </location>
</feature>
<feature type="transmembrane region" description="Helical" evidence="1">
    <location>
        <begin position="239"/>
        <end position="259"/>
    </location>
</feature>
<accession>A0A5D0MGR2</accession>
<dbReference type="Proteomes" id="UP000324143">
    <property type="component" value="Unassembled WGS sequence"/>
</dbReference>
<evidence type="ECO:0008006" key="4">
    <source>
        <dbReference type="Google" id="ProtNLM"/>
    </source>
</evidence>
<feature type="transmembrane region" description="Helical" evidence="1">
    <location>
        <begin position="279"/>
        <end position="298"/>
    </location>
</feature>
<dbReference type="Pfam" id="PF16933">
    <property type="entry name" value="PelG"/>
    <property type="match status" value="1"/>
</dbReference>
<proteinExistence type="predicted"/>
<feature type="transmembrane region" description="Helical" evidence="1">
    <location>
        <begin position="161"/>
        <end position="185"/>
    </location>
</feature>
<dbReference type="InterPro" id="IPR031617">
    <property type="entry name" value="PelG"/>
</dbReference>
<keyword evidence="1" id="KW-1133">Transmembrane helix</keyword>
<feature type="transmembrane region" description="Helical" evidence="1">
    <location>
        <begin position="400"/>
        <end position="420"/>
    </location>
</feature>
<evidence type="ECO:0000256" key="1">
    <source>
        <dbReference type="SAM" id="Phobius"/>
    </source>
</evidence>
<sequence>MAGIGFELKKLFKEESYTKRMKAYLYSAVVAAGPWLATVISLNFLSMFAKTYFSDILQRNLFMGTIIYSFIFSMIITVPFQFLITRYISDCLYKKEYKNLGASFIGLNKIILFITGLIGFIFYLNKPLPLYYKFFSIVLFMVISSIWILMVYLSTLKNFKIIIVSFFTGCLISIVLGYILMNIPIKFYVYLYPTNLLLAFLVGMIVTLTMLLINFIKTFELNLYHQYDFLKYFKFYKKIFFIGMFYTIGVWIHNFIIWFSEIGMVVYETYRFAPIYDSAVFLAYLTIIPSLTLFIVNVETNFYMKYKNYYGSIIKNASLDKINDAKKQMQKSLYSEMFYILEIQLIITIALVVLSKIIFEYYNFPIIYRGIFQIAALGAFCNVFLLLTIMVLLYFDARTFAFFSASLFLIGNSFWTLYFLSKGLNFYGFGYFIGSLIAFVFAFLFLSICFKNLTYYTFFSQPLFVKKRVSRFEKVINYITYYRFKFRKKVEFVTSYKYLIVVVILLIGAIFVLRDSELYKKYRADRETFKSGQKNANIEKTMGFEGREENRF</sequence>
<name>A0A5D0MGR2_9BACT</name>
<protein>
    <recommendedName>
        <fullName evidence="4">Exopolysaccharide Pel transporter PelG</fullName>
    </recommendedName>
</protein>
<feature type="transmembrane region" description="Helical" evidence="1">
    <location>
        <begin position="100"/>
        <end position="124"/>
    </location>
</feature>
<organism evidence="2 3">
    <name type="scientific">Candidatus Mcinerneyibacterium aminivorans</name>
    <dbReference type="NCBI Taxonomy" id="2703815"/>
    <lineage>
        <taxon>Bacteria</taxon>
        <taxon>Candidatus Macinerneyibacteriota</taxon>
        <taxon>Candidatus Mcinerneyibacteria</taxon>
        <taxon>Candidatus Mcinerneyibacteriales</taxon>
        <taxon>Candidatus Mcinerneyibacteriaceae</taxon>
        <taxon>Candidatus Mcinerneyibacterium</taxon>
    </lineage>
</organism>
<dbReference type="AlphaFoldDB" id="A0A5D0MGR2"/>
<reference evidence="2" key="1">
    <citation type="submission" date="2019-08" db="EMBL/GenBank/DDBJ databases">
        <title>Genomic characterization of a novel candidate phylum (ARYD3) from a high temperature, high salinity tertiary oil reservoir in north central Oklahoma, USA.</title>
        <authorList>
            <person name="Youssef N.H."/>
            <person name="Yadav A."/>
            <person name="Elshahed M.S."/>
        </authorList>
    </citation>
    <scope>NUCLEOTIDE SEQUENCE [LARGE SCALE GENOMIC DNA]</scope>
    <source>
        <strain evidence="2">ARYD3</strain>
    </source>
</reference>
<evidence type="ECO:0000313" key="3">
    <source>
        <dbReference type="Proteomes" id="UP000324143"/>
    </source>
</evidence>
<evidence type="ECO:0000313" key="2">
    <source>
        <dbReference type="EMBL" id="TYB31085.1"/>
    </source>
</evidence>
<dbReference type="EMBL" id="VSIX01000056">
    <property type="protein sequence ID" value="TYB31085.1"/>
    <property type="molecule type" value="Genomic_DNA"/>
</dbReference>
<keyword evidence="1" id="KW-0812">Transmembrane</keyword>
<keyword evidence="1" id="KW-0472">Membrane</keyword>
<feature type="transmembrane region" description="Helical" evidence="1">
    <location>
        <begin position="130"/>
        <end position="154"/>
    </location>
</feature>
<keyword evidence="3" id="KW-1185">Reference proteome</keyword>
<feature type="transmembrane region" description="Helical" evidence="1">
    <location>
        <begin position="371"/>
        <end position="393"/>
    </location>
</feature>
<feature type="transmembrane region" description="Helical" evidence="1">
    <location>
        <begin position="197"/>
        <end position="219"/>
    </location>
</feature>
<feature type="transmembrane region" description="Helical" evidence="1">
    <location>
        <begin position="23"/>
        <end position="46"/>
    </location>
</feature>
<comment type="caution">
    <text evidence="2">The sequence shown here is derived from an EMBL/GenBank/DDBJ whole genome shotgun (WGS) entry which is preliminary data.</text>
</comment>
<feature type="transmembrane region" description="Helical" evidence="1">
    <location>
        <begin position="337"/>
        <end position="359"/>
    </location>
</feature>
<feature type="transmembrane region" description="Helical" evidence="1">
    <location>
        <begin position="426"/>
        <end position="450"/>
    </location>
</feature>